<keyword evidence="1" id="KW-0175">Coiled coil</keyword>
<sequence length="1780" mass="193588">MTGCFIALVTLITWLAGQHRLVHANIENALAELKPVVAQLQAEFDQLEYIFYHKISETPRRKLHKIKKEFILQNDITRPLIRYIKDKANAFMQDNLEEGALAEVYDLSTDIVTNLERLKATEDVKSEDADSVIRDIQDGWNTLSELPYFADALEREWLLNRPDVNLERLAEITSKSLMPDLERIKKYNKENNLAKVELWEPVASLLGYYLKLATKEEAKKKSASPEVKKDLRAMGDLAKEAKDTVSKLLSPNKKQRKQAMAKLERKIEKLTIFNEKSGASSTPNPPISGDSTPNQNGDTTPNPDDSTTPNPNSDTTPNQDGDTTPNQDSETTPNPNSDTTPNQDGDTTQNPDGNTTQNPDDSTNPNPNGDTTPNPDGDTTPNPDGDTTPNPDGDTTPQPTTEIALPDTLPSLDGLFKFKSFEFTKALKVKDGCSVTLASDGCVISITPNPDTCLTVDVIIEKVLNTINGIAEALQIGSVGENPIDMSALIVKYFDINVCDETGSLSVSLFADREITIIPSVLSVTNIEIDLSIILPTKSLRVSFSATWDLGGVSFVIQAGYDNGEYDVVARPVSSDVSLATLLGTVSNAVIPGDSTSASSLFNQLKFNDISISDMSLVAKFTDFGMGVQFSFTSTVSGLGSTNIMLNFNRLREGSEFNNGFSLAALLKDLTFASIIQHLANYDISSVPLIGTLAFPEVAVIGATKEIPLLIVDYNSDSNVIALLPSVSKGITLLFSARFDANSDPMNFMVTFTPPKSIGFKVLPGPQLDIESIINKLLDSINLELPPGFPLASFLNRGLSNMNYNGDLNELTIPVILEDDITIVEHVFEIEEPQVEFVIGLSKPRTLSFQASGTWLIRDYPIELTISKPSGASEFLASACSERPLEVGKVMAKFAASFLPDFVADAFQTFSIENPCFEVLIGKNFGARVSGTAVIGNFDASKVEVLGGKVNGAMLMTLGVVLERTKLSSVIDKLTKGKVDISSIPGSRIFDESSIGFVTSTHEIPSIGRSDLRFKLPMLGDTNILDGVSLVAEIKLPEDCSGDIVCGVFKKFGLDFTLIIKGRLAINDLLLEVTIPRDIEIVQGFNLSGIGFRVIVRPPMVEVALIASLKIDEPKLSFSGAIGFSTTGGATLGMAMVGCWTKPFTIPILRICDLNIKIGITPEPTLISELHLGGRAQIGKIDDPDAKLFNASLYIGLNKIVPSESYFSGKISSLTIPAVLAAFAYFPTLPQALNEIGFPDALDVSYSQFGKVLPNGVTIPSGVRFNGTLQILGFKVHSTMRLDINGIYILVMVDRFDIGNNLISIDGDGKSGPELLVDVGWNPPRATIDIQGKVCVLKICASVNITIDKRGIHFEIGGSFLNLFEAQLNITANYASLATAKFSVAGSFKQTLLENLKNKVTGAINDLSKKATAAFDAAERELNSAKETLRDAADDLRNKKADVDKIQAKINAKAQEIGNQQSNVDNLEREWKEKVQDARDKVEKLNAAKREITDLQNRIESGERICPGGCKRRRRRNLRRGIHIVYNRKTYTDLLRGVRLDDKSSKSFLHSRTKRVYAALANRAKARDKRFLGIEFNPLEPARELAERAREETFCAAKEAARATCLLPFKTMRVTLEGVKGGLSGLQWAADSALKVAQEHNVLFDAAKGTLIVLEKVMEGLAESMNAAKGLMDAAAFLVEKSTNAVTGAQLALDGVNEAQKAGLKAASFITRLTLGGIINIKEISFNVELAVANTGEFGGTIVVSFLGRSDDTFSFQIKLYSIESMVGILVDKVKDLLNL</sequence>
<evidence type="ECO:0000256" key="2">
    <source>
        <dbReference type="SAM" id="MobiDB-lite"/>
    </source>
</evidence>
<evidence type="ECO:0000313" key="5">
    <source>
        <dbReference type="Proteomes" id="UP000749559"/>
    </source>
</evidence>
<evidence type="ECO:0000256" key="1">
    <source>
        <dbReference type="SAM" id="Coils"/>
    </source>
</evidence>
<evidence type="ECO:0000313" key="4">
    <source>
        <dbReference type="EMBL" id="CAH1781115.1"/>
    </source>
</evidence>
<keyword evidence="3" id="KW-0732">Signal</keyword>
<organism evidence="4 5">
    <name type="scientific">Owenia fusiformis</name>
    <name type="common">Polychaete worm</name>
    <dbReference type="NCBI Taxonomy" id="6347"/>
    <lineage>
        <taxon>Eukaryota</taxon>
        <taxon>Metazoa</taxon>
        <taxon>Spiralia</taxon>
        <taxon>Lophotrochozoa</taxon>
        <taxon>Annelida</taxon>
        <taxon>Polychaeta</taxon>
        <taxon>Sedentaria</taxon>
        <taxon>Canalipalpata</taxon>
        <taxon>Sabellida</taxon>
        <taxon>Oweniida</taxon>
        <taxon>Oweniidae</taxon>
        <taxon>Owenia</taxon>
    </lineage>
</organism>
<dbReference type="Proteomes" id="UP000749559">
    <property type="component" value="Unassembled WGS sequence"/>
</dbReference>
<feature type="region of interest" description="Disordered" evidence="2">
    <location>
        <begin position="242"/>
        <end position="261"/>
    </location>
</feature>
<comment type="caution">
    <text evidence="4">The sequence shown here is derived from an EMBL/GenBank/DDBJ whole genome shotgun (WGS) entry which is preliminary data.</text>
</comment>
<feature type="compositionally biased region" description="Low complexity" evidence="2">
    <location>
        <begin position="354"/>
        <end position="401"/>
    </location>
</feature>
<evidence type="ECO:0000256" key="3">
    <source>
        <dbReference type="SAM" id="SignalP"/>
    </source>
</evidence>
<accession>A0A8S4NHQ3</accession>
<proteinExistence type="predicted"/>
<feature type="region of interest" description="Disordered" evidence="2">
    <location>
        <begin position="272"/>
        <end position="402"/>
    </location>
</feature>
<feature type="chain" id="PRO_5035856180" evidence="3">
    <location>
        <begin position="25"/>
        <end position="1780"/>
    </location>
</feature>
<protein>
    <submittedName>
        <fullName evidence="4">Uncharacterized protein</fullName>
    </submittedName>
</protein>
<feature type="compositionally biased region" description="Polar residues" evidence="2">
    <location>
        <begin position="343"/>
        <end position="353"/>
    </location>
</feature>
<keyword evidence="5" id="KW-1185">Reference proteome</keyword>
<feature type="signal peptide" evidence="3">
    <location>
        <begin position="1"/>
        <end position="24"/>
    </location>
</feature>
<feature type="compositionally biased region" description="Low complexity" evidence="2">
    <location>
        <begin position="331"/>
        <end position="342"/>
    </location>
</feature>
<name>A0A8S4NHQ3_OWEFU</name>
<feature type="compositionally biased region" description="Polar residues" evidence="2">
    <location>
        <begin position="319"/>
        <end position="330"/>
    </location>
</feature>
<dbReference type="EMBL" id="CAIIXF020000004">
    <property type="protein sequence ID" value="CAH1781115.1"/>
    <property type="molecule type" value="Genomic_DNA"/>
</dbReference>
<reference evidence="4" key="1">
    <citation type="submission" date="2022-03" db="EMBL/GenBank/DDBJ databases">
        <authorList>
            <person name="Martin C."/>
        </authorList>
    </citation>
    <scope>NUCLEOTIDE SEQUENCE</scope>
</reference>
<feature type="compositionally biased region" description="Low complexity" evidence="2">
    <location>
        <begin position="298"/>
        <end position="318"/>
    </location>
</feature>
<feature type="coiled-coil region" evidence="1">
    <location>
        <begin position="1408"/>
        <end position="1505"/>
    </location>
</feature>
<gene>
    <name evidence="4" type="ORF">OFUS_LOCUS7727</name>
</gene>